<evidence type="ECO:0000256" key="3">
    <source>
        <dbReference type="SAM" id="SignalP"/>
    </source>
</evidence>
<reference evidence="5 6" key="1">
    <citation type="journal article" date="2024" name="Nat. Commun.">
        <title>Phylogenomics reveals the evolutionary origins of lichenization in chlorophyte algae.</title>
        <authorList>
            <person name="Puginier C."/>
            <person name="Libourel C."/>
            <person name="Otte J."/>
            <person name="Skaloud P."/>
            <person name="Haon M."/>
            <person name="Grisel S."/>
            <person name="Petersen M."/>
            <person name="Berrin J.G."/>
            <person name="Delaux P.M."/>
            <person name="Dal Grande F."/>
            <person name="Keller J."/>
        </authorList>
    </citation>
    <scope>NUCLEOTIDE SEQUENCE [LARGE SCALE GENOMIC DNA]</scope>
    <source>
        <strain evidence="5 6">SAG 2523</strain>
    </source>
</reference>
<dbReference type="GO" id="GO:0005930">
    <property type="term" value="C:axoneme"/>
    <property type="evidence" value="ECO:0007669"/>
    <property type="project" value="UniProtKB-SubCell"/>
</dbReference>
<evidence type="ECO:0000313" key="5">
    <source>
        <dbReference type="EMBL" id="KAK9842421.1"/>
    </source>
</evidence>
<evidence type="ECO:0000313" key="6">
    <source>
        <dbReference type="Proteomes" id="UP001485043"/>
    </source>
</evidence>
<dbReference type="EMBL" id="JALJOV010001710">
    <property type="protein sequence ID" value="KAK9842421.1"/>
    <property type="molecule type" value="Genomic_DNA"/>
</dbReference>
<comment type="subcellular location">
    <subcellularLocation>
        <location evidence="1">Cytoplasm</location>
        <location evidence="1">Cytoskeleton</location>
        <location evidence="1">Cilium axoneme</location>
    </subcellularLocation>
</comment>
<dbReference type="InterPro" id="IPR050994">
    <property type="entry name" value="At_inactive_RLKs"/>
</dbReference>
<comment type="caution">
    <text evidence="5">The sequence shown here is derived from an EMBL/GenBank/DDBJ whole genome shotgun (WGS) entry which is preliminary data.</text>
</comment>
<sequence>MAWPLLCLLILLPAGFAQQQNATALDAAVLMSFRQAASSSFATLQQQGRIVGWQTNLTYQVCMGGKWTGVTCNNQNRVSQLNLGGFGIMGRLIPEFGQLSGLVLLDLSSNDLTGNFLQAGDRPECSHPWDPWRWNNIGVAGPLPISWGKNFSLPSLQQLNLNDNPIK</sequence>
<proteinExistence type="predicted"/>
<dbReference type="PANTHER" id="PTHR48010:SF58">
    <property type="entry name" value="RECEPTOR PROTEIN KINASE-LIKE PROTEIN ZAR1"/>
    <property type="match status" value="1"/>
</dbReference>
<evidence type="ECO:0000259" key="4">
    <source>
        <dbReference type="Pfam" id="PF08263"/>
    </source>
</evidence>
<dbReference type="InterPro" id="IPR032675">
    <property type="entry name" value="LRR_dom_sf"/>
</dbReference>
<dbReference type="PRINTS" id="PR00019">
    <property type="entry name" value="LEURICHRPT"/>
</dbReference>
<dbReference type="PANTHER" id="PTHR48010">
    <property type="entry name" value="OS05G0588300 PROTEIN"/>
    <property type="match status" value="1"/>
</dbReference>
<dbReference type="AlphaFoldDB" id="A0AAW1S9F9"/>
<name>A0AAW1S9F9_9CHLO</name>
<feature type="non-terminal residue" evidence="5">
    <location>
        <position position="167"/>
    </location>
</feature>
<dbReference type="Gene3D" id="3.80.10.10">
    <property type="entry name" value="Ribonuclease Inhibitor"/>
    <property type="match status" value="1"/>
</dbReference>
<protein>
    <recommendedName>
        <fullName evidence="4">Leucine-rich repeat-containing N-terminal plant-type domain-containing protein</fullName>
    </recommendedName>
</protein>
<feature type="domain" description="Leucine-rich repeat-containing N-terminal plant-type" evidence="4">
    <location>
        <begin position="26"/>
        <end position="73"/>
    </location>
</feature>
<dbReference type="InterPro" id="IPR013210">
    <property type="entry name" value="LRR_N_plant-typ"/>
</dbReference>
<organism evidence="5 6">
    <name type="scientific">Apatococcus fuscideae</name>
    <dbReference type="NCBI Taxonomy" id="2026836"/>
    <lineage>
        <taxon>Eukaryota</taxon>
        <taxon>Viridiplantae</taxon>
        <taxon>Chlorophyta</taxon>
        <taxon>core chlorophytes</taxon>
        <taxon>Trebouxiophyceae</taxon>
        <taxon>Chlorellales</taxon>
        <taxon>Chlorellaceae</taxon>
        <taxon>Apatococcus</taxon>
    </lineage>
</organism>
<dbReference type="Pfam" id="PF08263">
    <property type="entry name" value="LRRNT_2"/>
    <property type="match status" value="1"/>
</dbReference>
<dbReference type="Proteomes" id="UP001485043">
    <property type="component" value="Unassembled WGS sequence"/>
</dbReference>
<feature type="chain" id="PRO_5043564937" description="Leucine-rich repeat-containing N-terminal plant-type domain-containing protein" evidence="3">
    <location>
        <begin position="18"/>
        <end position="167"/>
    </location>
</feature>
<feature type="signal peptide" evidence="3">
    <location>
        <begin position="1"/>
        <end position="17"/>
    </location>
</feature>
<dbReference type="SUPFAM" id="SSF52058">
    <property type="entry name" value="L domain-like"/>
    <property type="match status" value="1"/>
</dbReference>
<gene>
    <name evidence="5" type="ORF">WJX84_003179</name>
</gene>
<keyword evidence="2" id="KW-0433">Leucine-rich repeat</keyword>
<accession>A0AAW1S9F9</accession>
<keyword evidence="3" id="KW-0732">Signal</keyword>
<evidence type="ECO:0000256" key="2">
    <source>
        <dbReference type="ARBA" id="ARBA00022614"/>
    </source>
</evidence>
<evidence type="ECO:0000256" key="1">
    <source>
        <dbReference type="ARBA" id="ARBA00004430"/>
    </source>
</evidence>
<keyword evidence="6" id="KW-1185">Reference proteome</keyword>